<protein>
    <recommendedName>
        <fullName evidence="2">Ice-binding protein C-terminal domain-containing protein</fullName>
    </recommendedName>
</protein>
<keyword evidence="4" id="KW-1185">Reference proteome</keyword>
<dbReference type="NCBIfam" id="TIGR02595">
    <property type="entry name" value="PEP_CTERM"/>
    <property type="match status" value="1"/>
</dbReference>
<name>A0A917HJZ6_9BACT</name>
<dbReference type="RefSeq" id="WP_229739311.1">
    <property type="nucleotide sequence ID" value="NZ_BMGT01000003.1"/>
</dbReference>
<dbReference type="EMBL" id="BMGT01000003">
    <property type="protein sequence ID" value="GGG82139.1"/>
    <property type="molecule type" value="Genomic_DNA"/>
</dbReference>
<dbReference type="InterPro" id="IPR013424">
    <property type="entry name" value="Ice-binding_C"/>
</dbReference>
<comment type="caution">
    <text evidence="3">The sequence shown here is derived from an EMBL/GenBank/DDBJ whole genome shotgun (WGS) entry which is preliminary data.</text>
</comment>
<organism evidence="3 4">
    <name type="scientific">Edaphobacter dinghuensis</name>
    <dbReference type="NCBI Taxonomy" id="1560005"/>
    <lineage>
        <taxon>Bacteria</taxon>
        <taxon>Pseudomonadati</taxon>
        <taxon>Acidobacteriota</taxon>
        <taxon>Terriglobia</taxon>
        <taxon>Terriglobales</taxon>
        <taxon>Acidobacteriaceae</taxon>
        <taxon>Edaphobacter</taxon>
    </lineage>
</organism>
<accession>A0A917HJZ6</accession>
<reference evidence="3" key="1">
    <citation type="journal article" date="2014" name="Int. J. Syst. Evol. Microbiol.">
        <title>Complete genome sequence of Corynebacterium casei LMG S-19264T (=DSM 44701T), isolated from a smear-ripened cheese.</title>
        <authorList>
            <consortium name="US DOE Joint Genome Institute (JGI-PGF)"/>
            <person name="Walter F."/>
            <person name="Albersmeier A."/>
            <person name="Kalinowski J."/>
            <person name="Ruckert C."/>
        </authorList>
    </citation>
    <scope>NUCLEOTIDE SEQUENCE</scope>
    <source>
        <strain evidence="3">CGMCC 1.12997</strain>
    </source>
</reference>
<evidence type="ECO:0000313" key="3">
    <source>
        <dbReference type="EMBL" id="GGG82139.1"/>
    </source>
</evidence>
<reference evidence="3" key="2">
    <citation type="submission" date="2020-09" db="EMBL/GenBank/DDBJ databases">
        <authorList>
            <person name="Sun Q."/>
            <person name="Zhou Y."/>
        </authorList>
    </citation>
    <scope>NUCLEOTIDE SEQUENCE</scope>
    <source>
        <strain evidence="3">CGMCC 1.12997</strain>
    </source>
</reference>
<evidence type="ECO:0000313" key="4">
    <source>
        <dbReference type="Proteomes" id="UP000647241"/>
    </source>
</evidence>
<evidence type="ECO:0000259" key="2">
    <source>
        <dbReference type="Pfam" id="PF07589"/>
    </source>
</evidence>
<dbReference type="AlphaFoldDB" id="A0A917HJZ6"/>
<evidence type="ECO:0000256" key="1">
    <source>
        <dbReference type="SAM" id="SignalP"/>
    </source>
</evidence>
<sequence length="199" mass="19918">MRILKLLTLAAVIAVPLAMHASSLTYTDTFTGSGSVGGVDFNNAVVTFTATADPSSLINEGGGIFALSPSTPVAFSIAGGASGVFTDSLQLFVNQSSDIAGLGDNTNDFALLYTSNPAFAAYELGAIGATSGSSIFNNFATDLGEAVYGTNKGGLDLTAAGTSTFSAVAASQVPEPSSLVLLGTGALGALGVVRRKFFV</sequence>
<keyword evidence="1" id="KW-0732">Signal</keyword>
<proteinExistence type="predicted"/>
<feature type="signal peptide" evidence="1">
    <location>
        <begin position="1"/>
        <end position="21"/>
    </location>
</feature>
<dbReference type="Pfam" id="PF07589">
    <property type="entry name" value="PEP-CTERM"/>
    <property type="match status" value="1"/>
</dbReference>
<feature type="domain" description="Ice-binding protein C-terminal" evidence="2">
    <location>
        <begin position="172"/>
        <end position="195"/>
    </location>
</feature>
<dbReference type="Proteomes" id="UP000647241">
    <property type="component" value="Unassembled WGS sequence"/>
</dbReference>
<feature type="chain" id="PRO_5037185456" description="Ice-binding protein C-terminal domain-containing protein" evidence="1">
    <location>
        <begin position="22"/>
        <end position="199"/>
    </location>
</feature>
<gene>
    <name evidence="3" type="ORF">GCM10011585_27080</name>
</gene>